<organism evidence="1">
    <name type="scientific">uncultured delta proteobacterium</name>
    <dbReference type="NCBI Taxonomy" id="34034"/>
    <lineage>
        <taxon>Bacteria</taxon>
        <taxon>Deltaproteobacteria</taxon>
        <taxon>environmental samples</taxon>
    </lineage>
</organism>
<proteinExistence type="predicted"/>
<evidence type="ECO:0000313" key="1">
    <source>
        <dbReference type="EMBL" id="SBW01382.1"/>
    </source>
</evidence>
<sequence>MEIPGPRPGPRQGVTPWTPIVRMGKARTPAVLLASPKLAYSGFALPKTTLFDLNGSVLIHSAVSVSQEEPHDPFLPPSCFRHRRLCFGRLSVCYRTGHCRGGTFRRGYRQGTGREISRPRARAVG</sequence>
<protein>
    <submittedName>
        <fullName evidence="1">Uncharacterized protein</fullName>
    </submittedName>
</protein>
<dbReference type="EMBL" id="FLUQ01000001">
    <property type="protein sequence ID" value="SBW01382.1"/>
    <property type="molecule type" value="Genomic_DNA"/>
</dbReference>
<reference evidence="1" key="1">
    <citation type="submission" date="2016-04" db="EMBL/GenBank/DDBJ databases">
        <authorList>
            <person name="Evans L.H."/>
            <person name="Alamgir A."/>
            <person name="Owens N."/>
            <person name="Weber N.D."/>
            <person name="Virtaneva K."/>
            <person name="Barbian K."/>
            <person name="Babar A."/>
            <person name="Rosenke K."/>
        </authorList>
    </citation>
    <scope>NUCLEOTIDE SEQUENCE</scope>
    <source>
        <strain evidence="1">86</strain>
    </source>
</reference>
<dbReference type="AlphaFoldDB" id="A0A212JPN3"/>
<gene>
    <name evidence="1" type="ORF">KL86DPRO_11956</name>
</gene>
<accession>A0A212JPN3</accession>
<name>A0A212JPN3_9DELT</name>